<evidence type="ECO:0000313" key="2">
    <source>
        <dbReference type="Proteomes" id="UP001589834"/>
    </source>
</evidence>
<evidence type="ECO:0000313" key="1">
    <source>
        <dbReference type="EMBL" id="MFC0592295.1"/>
    </source>
</evidence>
<name>A0ABV6PR45_9BURK</name>
<comment type="caution">
    <text evidence="1">The sequence shown here is derived from an EMBL/GenBank/DDBJ whole genome shotgun (WGS) entry which is preliminary data.</text>
</comment>
<proteinExistence type="predicted"/>
<accession>A0ABV6PR45</accession>
<dbReference type="RefSeq" id="WP_377481460.1">
    <property type="nucleotide sequence ID" value="NZ_JBHLTN010000014.1"/>
</dbReference>
<organism evidence="1 2">
    <name type="scientific">Ottowia pentelensis</name>
    <dbReference type="NCBI Taxonomy" id="511108"/>
    <lineage>
        <taxon>Bacteria</taxon>
        <taxon>Pseudomonadati</taxon>
        <taxon>Pseudomonadota</taxon>
        <taxon>Betaproteobacteria</taxon>
        <taxon>Burkholderiales</taxon>
        <taxon>Comamonadaceae</taxon>
        <taxon>Ottowia</taxon>
    </lineage>
</organism>
<keyword evidence="2" id="KW-1185">Reference proteome</keyword>
<dbReference type="NCBIfam" id="NF040576">
    <property type="entry name" value="T2SS_GspM_XpsM"/>
    <property type="match status" value="1"/>
</dbReference>
<dbReference type="EMBL" id="JBHLTN010000014">
    <property type="protein sequence ID" value="MFC0592295.1"/>
    <property type="molecule type" value="Genomic_DNA"/>
</dbReference>
<dbReference type="InterPro" id="IPR034756">
    <property type="entry name" value="T2SSM_b"/>
</dbReference>
<protein>
    <submittedName>
        <fullName evidence="1">Type II secretion system protein GspM</fullName>
    </submittedName>
</protein>
<sequence length="186" mass="20601">MNVERFKRPEVLWLLLAGCVLLAAFAWASWTVVAKYRQASVQLADIGPRYARLAGMLQNKELFAQPANALTANLAQFVYPASDDASQTGNTALQKVRDLATARGLRVASSQSAAPRDEKGFDRIDLALRVEGSWPDLVATLRELTQQHPAIFINTLQLGVQRHEVQGVAQLMFGQLDLYVLRERAP</sequence>
<gene>
    <name evidence="1" type="primary">gspM</name>
    <name evidence="1" type="ORF">ACFFGG_06980</name>
</gene>
<dbReference type="Proteomes" id="UP001589834">
    <property type="component" value="Unassembled WGS sequence"/>
</dbReference>
<reference evidence="1 2" key="1">
    <citation type="submission" date="2024-09" db="EMBL/GenBank/DDBJ databases">
        <authorList>
            <person name="Sun Q."/>
            <person name="Mori K."/>
        </authorList>
    </citation>
    <scope>NUCLEOTIDE SEQUENCE [LARGE SCALE GENOMIC DNA]</scope>
    <source>
        <strain evidence="1 2">NCAIM B.02336</strain>
    </source>
</reference>
<dbReference type="Pfam" id="PF10741">
    <property type="entry name" value="T2SSM_b"/>
    <property type="match status" value="1"/>
</dbReference>